<dbReference type="GO" id="GO:0009908">
    <property type="term" value="P:flower development"/>
    <property type="evidence" value="ECO:0007669"/>
    <property type="project" value="UniProtKB-KW"/>
</dbReference>
<dbReference type="InterPro" id="IPR009057">
    <property type="entry name" value="Homeodomain-like_sf"/>
</dbReference>
<keyword evidence="2" id="KW-0677">Repeat</keyword>
<dbReference type="FunFam" id="1.10.10.60:FF:000001">
    <property type="entry name" value="MYB-related transcription factor"/>
    <property type="match status" value="1"/>
</dbReference>
<evidence type="ECO:0000313" key="15">
    <source>
        <dbReference type="EMBL" id="KMZ59081.1"/>
    </source>
</evidence>
<protein>
    <recommendedName>
        <fullName evidence="10">Transcription factor GAMYB</fullName>
    </recommendedName>
    <alternativeName>
        <fullName evidence="11">OsGAMyb</fullName>
    </alternativeName>
</protein>
<keyword evidence="5" id="KW-0287">Flowering</keyword>
<dbReference type="PANTHER" id="PTHR47995">
    <property type="entry name" value="TRANSCRIPTION FACTOR MYB33-RELATED"/>
    <property type="match status" value="1"/>
</dbReference>
<evidence type="ECO:0000259" key="14">
    <source>
        <dbReference type="PROSITE" id="PS51294"/>
    </source>
</evidence>
<evidence type="ECO:0000256" key="9">
    <source>
        <dbReference type="ARBA" id="ARBA00023242"/>
    </source>
</evidence>
<dbReference type="OrthoDB" id="2143914at2759"/>
<dbReference type="Pfam" id="PF00249">
    <property type="entry name" value="Myb_DNA-binding"/>
    <property type="match status" value="2"/>
</dbReference>
<organism evidence="15 16">
    <name type="scientific">Zostera marina</name>
    <name type="common">Eelgrass</name>
    <dbReference type="NCBI Taxonomy" id="29655"/>
    <lineage>
        <taxon>Eukaryota</taxon>
        <taxon>Viridiplantae</taxon>
        <taxon>Streptophyta</taxon>
        <taxon>Embryophyta</taxon>
        <taxon>Tracheophyta</taxon>
        <taxon>Spermatophyta</taxon>
        <taxon>Magnoliopsida</taxon>
        <taxon>Liliopsida</taxon>
        <taxon>Zosteraceae</taxon>
        <taxon>Zostera</taxon>
    </lineage>
</organism>
<gene>
    <name evidence="15" type="ORF">ZOSMA_6G00090</name>
</gene>
<dbReference type="FunFam" id="1.10.10.60:FF:000119">
    <property type="entry name" value="Transcription factor GAMYB"/>
    <property type="match status" value="1"/>
</dbReference>
<evidence type="ECO:0000256" key="10">
    <source>
        <dbReference type="ARBA" id="ARBA00071221"/>
    </source>
</evidence>
<dbReference type="AlphaFoldDB" id="A0A0K9NQP6"/>
<dbReference type="SMART" id="SM00717">
    <property type="entry name" value="SANT"/>
    <property type="match status" value="2"/>
</dbReference>
<keyword evidence="8" id="KW-0804">Transcription</keyword>
<comment type="caution">
    <text evidence="15">The sequence shown here is derived from an EMBL/GenBank/DDBJ whole genome shotgun (WGS) entry which is preliminary data.</text>
</comment>
<evidence type="ECO:0000256" key="1">
    <source>
        <dbReference type="ARBA" id="ARBA00004123"/>
    </source>
</evidence>
<feature type="region of interest" description="Disordered" evidence="12">
    <location>
        <begin position="1"/>
        <end position="43"/>
    </location>
</feature>
<evidence type="ECO:0000256" key="2">
    <source>
        <dbReference type="ARBA" id="ARBA00022737"/>
    </source>
</evidence>
<dbReference type="GO" id="GO:0009555">
    <property type="term" value="P:pollen development"/>
    <property type="evidence" value="ECO:0007669"/>
    <property type="project" value="UniProtKB-ARBA"/>
</dbReference>
<feature type="domain" description="HTH myb-type" evidence="14">
    <location>
        <begin position="36"/>
        <end position="92"/>
    </location>
</feature>
<keyword evidence="7" id="KW-0010">Activator</keyword>
<reference evidence="16" key="1">
    <citation type="journal article" date="2016" name="Nature">
        <title>The genome of the seagrass Zostera marina reveals angiosperm adaptation to the sea.</title>
        <authorList>
            <person name="Olsen J.L."/>
            <person name="Rouze P."/>
            <person name="Verhelst B."/>
            <person name="Lin Y.-C."/>
            <person name="Bayer T."/>
            <person name="Collen J."/>
            <person name="Dattolo E."/>
            <person name="De Paoli E."/>
            <person name="Dittami S."/>
            <person name="Maumus F."/>
            <person name="Michel G."/>
            <person name="Kersting A."/>
            <person name="Lauritano C."/>
            <person name="Lohaus R."/>
            <person name="Toepel M."/>
            <person name="Tonon T."/>
            <person name="Vanneste K."/>
            <person name="Amirebrahimi M."/>
            <person name="Brakel J."/>
            <person name="Bostroem C."/>
            <person name="Chovatia M."/>
            <person name="Grimwood J."/>
            <person name="Jenkins J.W."/>
            <person name="Jueterbock A."/>
            <person name="Mraz A."/>
            <person name="Stam W.T."/>
            <person name="Tice H."/>
            <person name="Bornberg-Bauer E."/>
            <person name="Green P.J."/>
            <person name="Pearson G.A."/>
            <person name="Procaccini G."/>
            <person name="Duarte C.M."/>
            <person name="Schmutz J."/>
            <person name="Reusch T.B.H."/>
            <person name="Van de Peer Y."/>
        </authorList>
    </citation>
    <scope>NUCLEOTIDE SEQUENCE [LARGE SCALE GENOMIC DNA]</scope>
    <source>
        <strain evidence="16">cv. Finnish</strain>
    </source>
</reference>
<dbReference type="InterPro" id="IPR001005">
    <property type="entry name" value="SANT/Myb"/>
</dbReference>
<sequence>MPPAPNDSDNGMTSTDEIDPPSSEEGGSRGSFSGGNAPLKKGPWTDAEDAILVEYVRKHGEGNWNAVQRHSGLSRCGKSCRLRWANHLRPDLRKGSFSPEEEKLIVELHAKMGNKWARMATSLPGRTDNEIKNYWNTRIKRCQRAGLPLYPPDISSQIMNEKQQNMNIDDFIMGDKQHNEPSYNIADILVDDIQSNQEVSNVSPYSSFCSSSSMANRGMGSHPDRMSPIPIDLYKQLRENDELLSDLGIPRIPKFNLFPYENSGKFSRSFNLGFPYEPDPDPGRHSHLHGNFSTFQSFQGTVKVELPSLQYPDNGNDSWPFFPETSPVLSGDAYLKSSPTASSQSEFLPRRNDELLESLVYGSQALSCNSRMQLYDKSLDAGNPSLYDVIRSPLHDPGSDNKWDANSSFIPLNSFASSVSNEFFPLTTGFTLCGTPPEHASSTMESSGGSYSSECLPSTSGNEFGGMLMENLSGFNVEKQAAANGGLLIPGTEEQYQYLSEDDVYIKHSLHDHTEDAPVFG</sequence>
<feature type="domain" description="HTH myb-type" evidence="14">
    <location>
        <begin position="93"/>
        <end position="143"/>
    </location>
</feature>
<dbReference type="GO" id="GO:0003677">
    <property type="term" value="F:DNA binding"/>
    <property type="evidence" value="ECO:0007669"/>
    <property type="project" value="UniProtKB-KW"/>
</dbReference>
<dbReference type="GO" id="GO:0006355">
    <property type="term" value="P:regulation of DNA-templated transcription"/>
    <property type="evidence" value="ECO:0000318"/>
    <property type="project" value="GO_Central"/>
</dbReference>
<keyword evidence="4" id="KW-0805">Transcription regulation</keyword>
<dbReference type="EMBL" id="LFYR01001803">
    <property type="protein sequence ID" value="KMZ59081.1"/>
    <property type="molecule type" value="Genomic_DNA"/>
</dbReference>
<dbReference type="Proteomes" id="UP000036987">
    <property type="component" value="Unassembled WGS sequence"/>
</dbReference>
<proteinExistence type="predicted"/>
<dbReference type="InterPro" id="IPR017930">
    <property type="entry name" value="Myb_dom"/>
</dbReference>
<comment type="subcellular location">
    <subcellularLocation>
        <location evidence="1">Nucleus</location>
    </subcellularLocation>
</comment>
<dbReference type="PROSITE" id="PS51294">
    <property type="entry name" value="HTH_MYB"/>
    <property type="match status" value="2"/>
</dbReference>
<feature type="domain" description="Myb-like" evidence="13">
    <location>
        <begin position="89"/>
        <end position="139"/>
    </location>
</feature>
<accession>A0A0K9NQP6</accession>
<keyword evidence="9" id="KW-0539">Nucleus</keyword>
<dbReference type="GO" id="GO:0005634">
    <property type="term" value="C:nucleus"/>
    <property type="evidence" value="ECO:0000318"/>
    <property type="project" value="GO_Central"/>
</dbReference>
<dbReference type="SUPFAM" id="SSF46689">
    <property type="entry name" value="Homeodomain-like"/>
    <property type="match status" value="1"/>
</dbReference>
<feature type="domain" description="Myb-like" evidence="13">
    <location>
        <begin position="36"/>
        <end position="88"/>
    </location>
</feature>
<evidence type="ECO:0000256" key="7">
    <source>
        <dbReference type="ARBA" id="ARBA00023159"/>
    </source>
</evidence>
<evidence type="ECO:0000313" key="16">
    <source>
        <dbReference type="Proteomes" id="UP000036987"/>
    </source>
</evidence>
<evidence type="ECO:0000256" key="6">
    <source>
        <dbReference type="ARBA" id="ARBA00023125"/>
    </source>
</evidence>
<evidence type="ECO:0000256" key="12">
    <source>
        <dbReference type="SAM" id="MobiDB-lite"/>
    </source>
</evidence>
<dbReference type="GO" id="GO:0003700">
    <property type="term" value="F:DNA-binding transcription factor activity"/>
    <property type="evidence" value="ECO:0000318"/>
    <property type="project" value="GO_Central"/>
</dbReference>
<keyword evidence="6" id="KW-0238">DNA-binding</keyword>
<evidence type="ECO:0000256" key="4">
    <source>
        <dbReference type="ARBA" id="ARBA00023015"/>
    </source>
</evidence>
<dbReference type="PROSITE" id="PS50090">
    <property type="entry name" value="MYB_LIKE"/>
    <property type="match status" value="2"/>
</dbReference>
<evidence type="ECO:0000256" key="8">
    <source>
        <dbReference type="ARBA" id="ARBA00023163"/>
    </source>
</evidence>
<dbReference type="STRING" id="29655.A0A0K9NQP6"/>
<keyword evidence="16" id="KW-1185">Reference proteome</keyword>
<evidence type="ECO:0000259" key="13">
    <source>
        <dbReference type="PROSITE" id="PS50090"/>
    </source>
</evidence>
<name>A0A0K9NQP6_ZOSMR</name>
<dbReference type="PANTHER" id="PTHR47995:SF18">
    <property type="entry name" value="TRANSCRIPTION FACTOR MYB65"/>
    <property type="match status" value="1"/>
</dbReference>
<dbReference type="Gene3D" id="1.10.10.60">
    <property type="entry name" value="Homeodomain-like"/>
    <property type="match status" value="2"/>
</dbReference>
<evidence type="ECO:0000256" key="5">
    <source>
        <dbReference type="ARBA" id="ARBA00023089"/>
    </source>
</evidence>
<dbReference type="CDD" id="cd00167">
    <property type="entry name" value="SANT"/>
    <property type="match status" value="2"/>
</dbReference>
<evidence type="ECO:0000256" key="11">
    <source>
        <dbReference type="ARBA" id="ARBA00078675"/>
    </source>
</evidence>
<dbReference type="GO" id="GO:0030154">
    <property type="term" value="P:cell differentiation"/>
    <property type="evidence" value="ECO:0007669"/>
    <property type="project" value="UniProtKB-KW"/>
</dbReference>
<evidence type="ECO:0000256" key="3">
    <source>
        <dbReference type="ARBA" id="ARBA00022782"/>
    </source>
</evidence>
<keyword evidence="3" id="KW-0221">Differentiation</keyword>